<dbReference type="PANTHER" id="PTHR42953:SF1">
    <property type="entry name" value="METAL-BINDING PROTEIN HI_0362-RELATED"/>
    <property type="match status" value="1"/>
</dbReference>
<reference evidence="7 8" key="1">
    <citation type="submission" date="2018-11" db="EMBL/GenBank/DDBJ databases">
        <authorList>
            <person name="Da X."/>
        </authorList>
    </citation>
    <scope>NUCLEOTIDE SEQUENCE [LARGE SCALE GENOMIC DNA]</scope>
    <source>
        <strain evidence="7 8">S14-144</strain>
    </source>
</reference>
<gene>
    <name evidence="7" type="ORF">EH165_13300</name>
</gene>
<dbReference type="InterPro" id="IPR006127">
    <property type="entry name" value="ZnuA-like"/>
</dbReference>
<keyword evidence="6" id="KW-0472">Membrane</keyword>
<dbReference type="Proteomes" id="UP000268084">
    <property type="component" value="Chromosome"/>
</dbReference>
<protein>
    <submittedName>
        <fullName evidence="7">Metal ABC transporter substrate-binding protein</fullName>
    </submittedName>
</protein>
<dbReference type="Pfam" id="PF01297">
    <property type="entry name" value="ZnuA"/>
    <property type="match status" value="1"/>
</dbReference>
<evidence type="ECO:0000256" key="5">
    <source>
        <dbReference type="RuleBase" id="RU003512"/>
    </source>
</evidence>
<keyword evidence="3" id="KW-0479">Metal-binding</keyword>
<dbReference type="GO" id="GO:0007155">
    <property type="term" value="P:cell adhesion"/>
    <property type="evidence" value="ECO:0007669"/>
    <property type="project" value="InterPro"/>
</dbReference>
<feature type="transmembrane region" description="Helical" evidence="6">
    <location>
        <begin position="38"/>
        <end position="56"/>
    </location>
</feature>
<accession>A0A3G8ZY74</accession>
<sequence length="339" mass="34355">MRRHRCRICYLEWEPFPLSTGASPMYARRRSLAAHRTPLPAAPVVIAGVAVALLALTGCASSDKAPVADSTKALKVVTSTNVWASVVSAVGGDKVNVSAVLSDPSADPHSFEATPAVVLDLSKADLILVNGGGYDDWALTTIASLPAAPPVLNAVDLSGLDTGEGFNEHVFYDLDSVELIANKVAAELSALAPADGPTFTANATAFTAGLTALKTRAAAVGADHPGTKAIATEPVAGYLLADIGLQDVTPAGFSQAVEADAEVSVKDLADTKNLLSTKSAALLFNNIQTSGPVTDELVAAAKAAGAGVIGVTETLPAGITGYTVWIAGTVDAVSAALNA</sequence>
<evidence type="ECO:0000256" key="1">
    <source>
        <dbReference type="ARBA" id="ARBA00004196"/>
    </source>
</evidence>
<evidence type="ECO:0000256" key="6">
    <source>
        <dbReference type="SAM" id="Phobius"/>
    </source>
</evidence>
<reference evidence="7 8" key="2">
    <citation type="submission" date="2018-12" db="EMBL/GenBank/DDBJ databases">
        <title>Nakamurella antarcticus sp. nov., isolated from Antarctica South Shetland Islands soil.</title>
        <authorList>
            <person name="Peng F."/>
        </authorList>
    </citation>
    <scope>NUCLEOTIDE SEQUENCE [LARGE SCALE GENOMIC DNA]</scope>
    <source>
        <strain evidence="7 8">S14-144</strain>
    </source>
</reference>
<dbReference type="Gene3D" id="3.40.50.1980">
    <property type="entry name" value="Nitrogenase molybdenum iron protein domain"/>
    <property type="match status" value="1"/>
</dbReference>
<dbReference type="KEGG" id="nak:EH165_13300"/>
<keyword evidence="4" id="KW-0732">Signal</keyword>
<keyword evidence="6" id="KW-0812">Transmembrane</keyword>
<dbReference type="EMBL" id="CP034170">
    <property type="protein sequence ID" value="AZI58976.1"/>
    <property type="molecule type" value="Genomic_DNA"/>
</dbReference>
<evidence type="ECO:0000256" key="2">
    <source>
        <dbReference type="ARBA" id="ARBA00022448"/>
    </source>
</evidence>
<comment type="subcellular location">
    <subcellularLocation>
        <location evidence="1">Cell envelope</location>
    </subcellularLocation>
</comment>
<dbReference type="AlphaFoldDB" id="A0A3G8ZY74"/>
<dbReference type="PANTHER" id="PTHR42953">
    <property type="entry name" value="HIGH-AFFINITY ZINC UPTAKE SYSTEM PROTEIN ZNUA-RELATED"/>
    <property type="match status" value="1"/>
</dbReference>
<comment type="similarity">
    <text evidence="5">Belongs to the bacterial solute-binding protein 9 family.</text>
</comment>
<keyword evidence="8" id="KW-1185">Reference proteome</keyword>
<evidence type="ECO:0000313" key="7">
    <source>
        <dbReference type="EMBL" id="AZI58976.1"/>
    </source>
</evidence>
<evidence type="ECO:0000313" key="8">
    <source>
        <dbReference type="Proteomes" id="UP000268084"/>
    </source>
</evidence>
<proteinExistence type="inferred from homology"/>
<dbReference type="PRINTS" id="PR00690">
    <property type="entry name" value="ADHESNFAMILY"/>
</dbReference>
<dbReference type="GO" id="GO:0030001">
    <property type="term" value="P:metal ion transport"/>
    <property type="evidence" value="ECO:0007669"/>
    <property type="project" value="InterPro"/>
</dbReference>
<dbReference type="InterPro" id="IPR006128">
    <property type="entry name" value="Lipoprotein_PsaA-like"/>
</dbReference>
<evidence type="ECO:0000256" key="3">
    <source>
        <dbReference type="ARBA" id="ARBA00022723"/>
    </source>
</evidence>
<dbReference type="SUPFAM" id="SSF53807">
    <property type="entry name" value="Helical backbone' metal receptor"/>
    <property type="match status" value="1"/>
</dbReference>
<name>A0A3G8ZY74_9ACTN</name>
<dbReference type="GO" id="GO:0046872">
    <property type="term" value="F:metal ion binding"/>
    <property type="evidence" value="ECO:0007669"/>
    <property type="project" value="UniProtKB-KW"/>
</dbReference>
<dbReference type="OrthoDB" id="9810636at2"/>
<organism evidence="7 8">
    <name type="scientific">Nakamurella antarctica</name>
    <dbReference type="NCBI Taxonomy" id="1902245"/>
    <lineage>
        <taxon>Bacteria</taxon>
        <taxon>Bacillati</taxon>
        <taxon>Actinomycetota</taxon>
        <taxon>Actinomycetes</taxon>
        <taxon>Nakamurellales</taxon>
        <taxon>Nakamurellaceae</taxon>
        <taxon>Nakamurella</taxon>
    </lineage>
</organism>
<keyword evidence="6" id="KW-1133">Transmembrane helix</keyword>
<evidence type="ECO:0000256" key="4">
    <source>
        <dbReference type="ARBA" id="ARBA00022729"/>
    </source>
</evidence>
<keyword evidence="2 5" id="KW-0813">Transport</keyword>
<dbReference type="GO" id="GO:0030313">
    <property type="term" value="C:cell envelope"/>
    <property type="evidence" value="ECO:0007669"/>
    <property type="project" value="UniProtKB-SubCell"/>
</dbReference>
<dbReference type="InterPro" id="IPR050492">
    <property type="entry name" value="Bact_metal-bind_prot9"/>
</dbReference>